<dbReference type="PANTHER" id="PTHR36507">
    <property type="entry name" value="BLL1555 PROTEIN"/>
    <property type="match status" value="1"/>
</dbReference>
<dbReference type="InterPro" id="IPR000923">
    <property type="entry name" value="BlueCu_1"/>
</dbReference>
<dbReference type="GO" id="GO:0009055">
    <property type="term" value="F:electron transfer activity"/>
    <property type="evidence" value="ECO:0007669"/>
    <property type="project" value="InterPro"/>
</dbReference>
<proteinExistence type="predicted"/>
<dbReference type="InterPro" id="IPR052721">
    <property type="entry name" value="ET_Amicyanin"/>
</dbReference>
<dbReference type="SUPFAM" id="SSF49503">
    <property type="entry name" value="Cupredoxins"/>
    <property type="match status" value="1"/>
</dbReference>
<dbReference type="Gene3D" id="2.60.40.420">
    <property type="entry name" value="Cupredoxins - blue copper proteins"/>
    <property type="match status" value="1"/>
</dbReference>
<dbReference type="RefSeq" id="WP_146782942.1">
    <property type="nucleotide sequence ID" value="NZ_CP042434.1"/>
</dbReference>
<dbReference type="PANTHER" id="PTHR36507:SF1">
    <property type="entry name" value="BLL1555 PROTEIN"/>
    <property type="match status" value="1"/>
</dbReference>
<keyword evidence="5" id="KW-1185">Reference proteome</keyword>
<reference evidence="4 5" key="1">
    <citation type="journal article" date="2017" name="Int. J. Syst. Evol. Microbiol.">
        <title>Arachidicoccus ginsenosidivorans sp. nov., with ginsenoside-converting activity isolated from ginseng cultivating soil.</title>
        <authorList>
            <person name="Siddiqi M.Z."/>
            <person name="Aslam Z."/>
            <person name="Im W.T."/>
        </authorList>
    </citation>
    <scope>NUCLEOTIDE SEQUENCE [LARGE SCALE GENOMIC DNA]</scope>
    <source>
        <strain evidence="4 5">Gsoil 809</strain>
    </source>
</reference>
<name>A0A5B8VPG1_9BACT</name>
<keyword evidence="1" id="KW-0479">Metal-binding</keyword>
<evidence type="ECO:0000256" key="1">
    <source>
        <dbReference type="ARBA" id="ARBA00022723"/>
    </source>
</evidence>
<dbReference type="KEGG" id="agi:FSB73_13125"/>
<evidence type="ECO:0000313" key="4">
    <source>
        <dbReference type="EMBL" id="QEC72475.1"/>
    </source>
</evidence>
<dbReference type="Pfam" id="PF00127">
    <property type="entry name" value="Copper-bind"/>
    <property type="match status" value="1"/>
</dbReference>
<gene>
    <name evidence="4" type="ORF">FSB73_13125</name>
</gene>
<protein>
    <submittedName>
        <fullName evidence="4">Plastocyanin</fullName>
    </submittedName>
</protein>
<dbReference type="EMBL" id="CP042434">
    <property type="protein sequence ID" value="QEC72475.1"/>
    <property type="molecule type" value="Genomic_DNA"/>
</dbReference>
<evidence type="ECO:0000313" key="5">
    <source>
        <dbReference type="Proteomes" id="UP000321291"/>
    </source>
</evidence>
<evidence type="ECO:0000259" key="3">
    <source>
        <dbReference type="Pfam" id="PF00127"/>
    </source>
</evidence>
<dbReference type="InterPro" id="IPR008972">
    <property type="entry name" value="Cupredoxin"/>
</dbReference>
<accession>A0A5B8VPG1</accession>
<dbReference type="Proteomes" id="UP000321291">
    <property type="component" value="Chromosome"/>
</dbReference>
<keyword evidence="2" id="KW-0186">Copper</keyword>
<feature type="domain" description="Blue (type 1) copper" evidence="3">
    <location>
        <begin position="1"/>
        <end position="71"/>
    </location>
</feature>
<evidence type="ECO:0000256" key="2">
    <source>
        <dbReference type="ARBA" id="ARBA00023008"/>
    </source>
</evidence>
<dbReference type="AlphaFoldDB" id="A0A5B8VPG1"/>
<organism evidence="4 5">
    <name type="scientific">Arachidicoccus ginsenosidivorans</name>
    <dbReference type="NCBI Taxonomy" id="496057"/>
    <lineage>
        <taxon>Bacteria</taxon>
        <taxon>Pseudomonadati</taxon>
        <taxon>Bacteroidota</taxon>
        <taxon>Chitinophagia</taxon>
        <taxon>Chitinophagales</taxon>
        <taxon>Chitinophagaceae</taxon>
        <taxon>Arachidicoccus</taxon>
    </lineage>
</organism>
<dbReference type="GO" id="GO:0005507">
    <property type="term" value="F:copper ion binding"/>
    <property type="evidence" value="ECO:0007669"/>
    <property type="project" value="InterPro"/>
</dbReference>
<sequence>MQFVPSQISIQKGDEVIWINKGIVGHNVTDVESQAWTSGNIEPGSSWKMKPTESIQYFCTIHPTMKGSVTLIE</sequence>